<dbReference type="KEGG" id="bkw:BkAM31D_02225"/>
<dbReference type="STRING" id="199441.BkAM31D_02225"/>
<sequence>MDQATRQLEAALVKFLREFQKESSSPVAVISNWEKGTIQLQVGGK</sequence>
<name>A0A1X9M5N6_9BACI</name>
<reference evidence="1 2" key="1">
    <citation type="submission" date="2017-04" db="EMBL/GenBank/DDBJ databases">
        <title>Bacillus krulwichiae AM31D Genome sequencing and assembly.</title>
        <authorList>
            <person name="Krulwich T.A."/>
            <person name="Anastor L."/>
            <person name="Ehrlich R."/>
            <person name="Ehrlich G.D."/>
            <person name="Janto B."/>
        </authorList>
    </citation>
    <scope>NUCLEOTIDE SEQUENCE [LARGE SCALE GENOMIC DNA]</scope>
    <source>
        <strain evidence="1 2">AM31D</strain>
    </source>
</reference>
<evidence type="ECO:0000313" key="1">
    <source>
        <dbReference type="EMBL" id="ARK28758.1"/>
    </source>
</evidence>
<dbReference type="AlphaFoldDB" id="A0A1X9M5N6"/>
<protein>
    <submittedName>
        <fullName evidence="1">Uncharacterized protein</fullName>
    </submittedName>
</protein>
<accession>A0A1X9M5N6</accession>
<evidence type="ECO:0000313" key="2">
    <source>
        <dbReference type="Proteomes" id="UP000193006"/>
    </source>
</evidence>
<organism evidence="1 2">
    <name type="scientific">Halalkalibacter krulwichiae</name>
    <dbReference type="NCBI Taxonomy" id="199441"/>
    <lineage>
        <taxon>Bacteria</taxon>
        <taxon>Bacillati</taxon>
        <taxon>Bacillota</taxon>
        <taxon>Bacilli</taxon>
        <taxon>Bacillales</taxon>
        <taxon>Bacillaceae</taxon>
        <taxon>Halalkalibacter</taxon>
    </lineage>
</organism>
<keyword evidence="2" id="KW-1185">Reference proteome</keyword>
<gene>
    <name evidence="1" type="ORF">BkAM31D_02225</name>
</gene>
<dbReference type="EMBL" id="CP020814">
    <property type="protein sequence ID" value="ARK28758.1"/>
    <property type="molecule type" value="Genomic_DNA"/>
</dbReference>
<dbReference type="Proteomes" id="UP000193006">
    <property type="component" value="Chromosome"/>
</dbReference>
<dbReference type="RefSeq" id="WP_157076894.1">
    <property type="nucleotide sequence ID" value="NZ_CP020814.1"/>
</dbReference>
<proteinExistence type="predicted"/>